<evidence type="ECO:0000313" key="2">
    <source>
        <dbReference type="Proteomes" id="UP001519460"/>
    </source>
</evidence>
<dbReference type="AlphaFoldDB" id="A0ABD0JUE9"/>
<dbReference type="Proteomes" id="UP001519460">
    <property type="component" value="Unassembled WGS sequence"/>
</dbReference>
<protein>
    <submittedName>
        <fullName evidence="1">Uncharacterized protein</fullName>
    </submittedName>
</protein>
<name>A0ABD0JUE9_9CAEN</name>
<gene>
    <name evidence="1" type="ORF">BaRGS_00030034</name>
</gene>
<sequence>MAADPSSLILIASSFRKPQTLEEVVSLGTDPDSDVPFVGHQVFLVGWRLWSRLDIRTVRLRQCLRETGNVMVVFEARNFVWEKKIRKKQTSS</sequence>
<reference evidence="1 2" key="1">
    <citation type="journal article" date="2023" name="Sci. Data">
        <title>Genome assembly of the Korean intertidal mud-creeper Batillaria attramentaria.</title>
        <authorList>
            <person name="Patra A.K."/>
            <person name="Ho P.T."/>
            <person name="Jun S."/>
            <person name="Lee S.J."/>
            <person name="Kim Y."/>
            <person name="Won Y.J."/>
        </authorList>
    </citation>
    <scope>NUCLEOTIDE SEQUENCE [LARGE SCALE GENOMIC DNA]</scope>
    <source>
        <strain evidence="1">Wonlab-2016</strain>
    </source>
</reference>
<organism evidence="1 2">
    <name type="scientific">Batillaria attramentaria</name>
    <dbReference type="NCBI Taxonomy" id="370345"/>
    <lineage>
        <taxon>Eukaryota</taxon>
        <taxon>Metazoa</taxon>
        <taxon>Spiralia</taxon>
        <taxon>Lophotrochozoa</taxon>
        <taxon>Mollusca</taxon>
        <taxon>Gastropoda</taxon>
        <taxon>Caenogastropoda</taxon>
        <taxon>Sorbeoconcha</taxon>
        <taxon>Cerithioidea</taxon>
        <taxon>Batillariidae</taxon>
        <taxon>Batillaria</taxon>
    </lineage>
</organism>
<dbReference type="EMBL" id="JACVVK020000318">
    <property type="protein sequence ID" value="KAK7478730.1"/>
    <property type="molecule type" value="Genomic_DNA"/>
</dbReference>
<keyword evidence="2" id="KW-1185">Reference proteome</keyword>
<accession>A0ABD0JUE9</accession>
<comment type="caution">
    <text evidence="1">The sequence shown here is derived from an EMBL/GenBank/DDBJ whole genome shotgun (WGS) entry which is preliminary data.</text>
</comment>
<evidence type="ECO:0000313" key="1">
    <source>
        <dbReference type="EMBL" id="KAK7478730.1"/>
    </source>
</evidence>
<proteinExistence type="predicted"/>